<dbReference type="InterPro" id="IPR014054">
    <property type="entry name" value="Phage_regulatory_Rha"/>
</dbReference>
<dbReference type="EMBL" id="LO017727">
    <property type="protein sequence ID" value="CRH07821.1"/>
    <property type="molecule type" value="Genomic_DNA"/>
</dbReference>
<protein>
    <submittedName>
        <fullName evidence="1">Putative phage regulatory protein, Rha family</fullName>
    </submittedName>
</protein>
<dbReference type="NCBIfam" id="TIGR02681">
    <property type="entry name" value="phage_pRha"/>
    <property type="match status" value="1"/>
</dbReference>
<organism evidence="1">
    <name type="scientific">Magnetococcus massalia (strain MO-1)</name>
    <dbReference type="NCBI Taxonomy" id="451514"/>
    <lineage>
        <taxon>Bacteria</taxon>
        <taxon>Pseudomonadati</taxon>
        <taxon>Pseudomonadota</taxon>
        <taxon>Magnetococcia</taxon>
        <taxon>Magnetococcales</taxon>
        <taxon>Magnetococcaceae</taxon>
        <taxon>Magnetococcus</taxon>
    </lineage>
</organism>
<reference evidence="1" key="1">
    <citation type="submission" date="2015-04" db="EMBL/GenBank/DDBJ databases">
        <authorList>
            <person name="Syromyatnikov M.Y."/>
            <person name="Popov V.N."/>
        </authorList>
    </citation>
    <scope>NUCLEOTIDE SEQUENCE</scope>
    <source>
        <strain evidence="1">MO-1</strain>
    </source>
</reference>
<evidence type="ECO:0000313" key="1">
    <source>
        <dbReference type="EMBL" id="CRH07821.1"/>
    </source>
</evidence>
<gene>
    <name evidence="1" type="ORF">MAGMO_3689</name>
</gene>
<name>A0A1S7LPV1_MAGMO</name>
<dbReference type="AlphaFoldDB" id="A0A1S7LPV1"/>
<sequence length="145" mass="16593">MNSRGGRQGTQPIVHIKDGEVYANSRDVAEFFEKQHKNVLQGLDALDCSEEFSRLNFQPWEEAHPVVVGRMIRSFDMTKDGFTFLVMGFTGSKAAAFKEAYIQRFNEMTEELKAAQEQYEIPKTYAEALMLAAEQTKRVEEQLFA</sequence>
<accession>A0A1S7LPV1</accession>
<proteinExistence type="predicted"/>
<dbReference type="Pfam" id="PF09669">
    <property type="entry name" value="Phage_pRha"/>
    <property type="match status" value="1"/>
</dbReference>